<evidence type="ECO:0000313" key="11">
    <source>
        <dbReference type="Proteomes" id="UP001139409"/>
    </source>
</evidence>
<reference evidence="10" key="1">
    <citation type="submission" date="2021-09" db="EMBL/GenBank/DDBJ databases">
        <title>Fulvivirga sp. isolated from coastal sediment.</title>
        <authorList>
            <person name="Yu H."/>
        </authorList>
    </citation>
    <scope>NUCLEOTIDE SEQUENCE</scope>
    <source>
        <strain evidence="10">1062</strain>
    </source>
</reference>
<comment type="caution">
    <text evidence="10">The sequence shown here is derived from an EMBL/GenBank/DDBJ whole genome shotgun (WGS) entry which is preliminary data.</text>
</comment>
<dbReference type="InterPro" id="IPR024791">
    <property type="entry name" value="Cyt_c/ubiquinol_Oxase_su3"/>
</dbReference>
<dbReference type="GO" id="GO:0019646">
    <property type="term" value="P:aerobic electron transport chain"/>
    <property type="evidence" value="ECO:0007669"/>
    <property type="project" value="InterPro"/>
</dbReference>
<accession>A0A9X1HMM9</accession>
<keyword evidence="3" id="KW-1003">Cell membrane</keyword>
<evidence type="ECO:0000256" key="6">
    <source>
        <dbReference type="ARBA" id="ARBA00023136"/>
    </source>
</evidence>
<name>A0A9X1HMM9_9BACT</name>
<dbReference type="AlphaFoldDB" id="A0A9X1HMM9"/>
<evidence type="ECO:0000256" key="3">
    <source>
        <dbReference type="ARBA" id="ARBA00022475"/>
    </source>
</evidence>
<comment type="subcellular location">
    <subcellularLocation>
        <location evidence="1 7">Cell membrane</location>
        <topology evidence="1 7">Multi-pass membrane protein</topology>
    </subcellularLocation>
</comment>
<keyword evidence="6 8" id="KW-0472">Membrane</keyword>
<evidence type="ECO:0000256" key="7">
    <source>
        <dbReference type="RuleBase" id="RU003376"/>
    </source>
</evidence>
<evidence type="ECO:0000256" key="2">
    <source>
        <dbReference type="ARBA" id="ARBA00010581"/>
    </source>
</evidence>
<dbReference type="PROSITE" id="PS50253">
    <property type="entry name" value="COX3"/>
    <property type="match status" value="1"/>
</dbReference>
<feature type="transmembrane region" description="Helical" evidence="8">
    <location>
        <begin position="22"/>
        <end position="44"/>
    </location>
</feature>
<dbReference type="InterPro" id="IPR035973">
    <property type="entry name" value="Cyt_c_oxidase_su3-like_sf"/>
</dbReference>
<dbReference type="Proteomes" id="UP001139409">
    <property type="component" value="Unassembled WGS sequence"/>
</dbReference>
<dbReference type="Pfam" id="PF00510">
    <property type="entry name" value="COX3"/>
    <property type="match status" value="1"/>
</dbReference>
<evidence type="ECO:0000256" key="8">
    <source>
        <dbReference type="SAM" id="Phobius"/>
    </source>
</evidence>
<proteinExistence type="inferred from homology"/>
<keyword evidence="4 7" id="KW-0812">Transmembrane</keyword>
<dbReference type="GO" id="GO:0005886">
    <property type="term" value="C:plasma membrane"/>
    <property type="evidence" value="ECO:0007669"/>
    <property type="project" value="UniProtKB-SubCell"/>
</dbReference>
<feature type="transmembrane region" description="Helical" evidence="8">
    <location>
        <begin position="60"/>
        <end position="79"/>
    </location>
</feature>
<dbReference type="InterPro" id="IPR000298">
    <property type="entry name" value="Cyt_c_oxidase-like_su3"/>
</dbReference>
<evidence type="ECO:0000256" key="5">
    <source>
        <dbReference type="ARBA" id="ARBA00022989"/>
    </source>
</evidence>
<organism evidence="10 11">
    <name type="scientific">Fulvivirga sedimenti</name>
    <dbReference type="NCBI Taxonomy" id="2879465"/>
    <lineage>
        <taxon>Bacteria</taxon>
        <taxon>Pseudomonadati</taxon>
        <taxon>Bacteroidota</taxon>
        <taxon>Cytophagia</taxon>
        <taxon>Cytophagales</taxon>
        <taxon>Fulvivirgaceae</taxon>
        <taxon>Fulvivirga</taxon>
    </lineage>
</organism>
<dbReference type="Gene3D" id="1.20.120.80">
    <property type="entry name" value="Cytochrome c oxidase, subunit III, four-helix bundle"/>
    <property type="match status" value="1"/>
</dbReference>
<evidence type="ECO:0000313" key="10">
    <source>
        <dbReference type="EMBL" id="MCA6073628.1"/>
    </source>
</evidence>
<gene>
    <name evidence="10" type="ORF">LDX50_02060</name>
</gene>
<sequence length="194" mass="22384">MTSNIKIVEQPERPLAMNPKKFALWLFIITVVMIFASLTSAYIVRQAEGNWRIFELPVELYYTTAIIILSSITMQWAYMAAKKDALQQVKIAISITTVLGIMFLIGQFYTWGVLVDMKVNFTGGNPSESFLYVLMGVHALHLVSGVIFLIIVLISTFRYKVHSKNLNQIQMCNTYWHFLDILWVYLFLFLLLNN</sequence>
<evidence type="ECO:0000256" key="1">
    <source>
        <dbReference type="ARBA" id="ARBA00004651"/>
    </source>
</evidence>
<dbReference type="PANTHER" id="PTHR11403:SF2">
    <property type="entry name" value="CYTOCHROME BO(3) UBIQUINOL OXIDASE SUBUNIT 3"/>
    <property type="match status" value="1"/>
</dbReference>
<dbReference type="EMBL" id="JAIXNE010000001">
    <property type="protein sequence ID" value="MCA6073628.1"/>
    <property type="molecule type" value="Genomic_DNA"/>
</dbReference>
<evidence type="ECO:0000256" key="4">
    <source>
        <dbReference type="ARBA" id="ARBA00022692"/>
    </source>
</evidence>
<feature type="transmembrane region" description="Helical" evidence="8">
    <location>
        <begin position="91"/>
        <end position="110"/>
    </location>
</feature>
<feature type="transmembrane region" description="Helical" evidence="8">
    <location>
        <begin position="175"/>
        <end position="192"/>
    </location>
</feature>
<dbReference type="RefSeq" id="WP_225697566.1">
    <property type="nucleotide sequence ID" value="NZ_JAIXNE010000001.1"/>
</dbReference>
<dbReference type="PANTHER" id="PTHR11403">
    <property type="entry name" value="CYTOCHROME C OXIDASE SUBUNIT III"/>
    <property type="match status" value="1"/>
</dbReference>
<protein>
    <submittedName>
        <fullName evidence="10">Cytochrome c oxidase subunit 3</fullName>
    </submittedName>
</protein>
<feature type="domain" description="Heme-copper oxidase subunit III family profile" evidence="9">
    <location>
        <begin position="21"/>
        <end position="194"/>
    </location>
</feature>
<keyword evidence="5 8" id="KW-1133">Transmembrane helix</keyword>
<feature type="transmembrane region" description="Helical" evidence="8">
    <location>
        <begin position="130"/>
        <end position="154"/>
    </location>
</feature>
<dbReference type="InterPro" id="IPR013833">
    <property type="entry name" value="Cyt_c_oxidase_su3_a-hlx"/>
</dbReference>
<dbReference type="SUPFAM" id="SSF81452">
    <property type="entry name" value="Cytochrome c oxidase subunit III-like"/>
    <property type="match status" value="1"/>
</dbReference>
<keyword evidence="11" id="KW-1185">Reference proteome</keyword>
<comment type="similarity">
    <text evidence="2 7">Belongs to the cytochrome c oxidase subunit 3 family.</text>
</comment>
<dbReference type="GO" id="GO:0004129">
    <property type="term" value="F:cytochrome-c oxidase activity"/>
    <property type="evidence" value="ECO:0007669"/>
    <property type="project" value="InterPro"/>
</dbReference>
<evidence type="ECO:0000259" key="9">
    <source>
        <dbReference type="PROSITE" id="PS50253"/>
    </source>
</evidence>